<protein>
    <submittedName>
        <fullName evidence="1">Uncharacterized protein</fullName>
    </submittedName>
</protein>
<sequence>MLEWIEPPDVEPVCPRHGCALYPARPIPCPECELEAEEQEADRGERD</sequence>
<evidence type="ECO:0000313" key="2">
    <source>
        <dbReference type="Proteomes" id="UP000232491"/>
    </source>
</evidence>
<dbReference type="EMBL" id="CP021558">
    <property type="protein sequence ID" value="AUE03575.1"/>
    <property type="molecule type" value="Genomic_DNA"/>
</dbReference>
<gene>
    <name evidence="1" type="ORF">BB215W447A_1567</name>
</gene>
<name>A0A2K9BXW2_BIFBR</name>
<evidence type="ECO:0000313" key="1">
    <source>
        <dbReference type="EMBL" id="AUE03575.1"/>
    </source>
</evidence>
<accession>A0A2K9BXW2</accession>
<reference evidence="1 2" key="1">
    <citation type="submission" date="2017-05" db="EMBL/GenBank/DDBJ databases">
        <title>Comparative genomics and methylome analysis of the gut commensal Bifidobacterium breve.</title>
        <authorList>
            <person name="Bottacini F."/>
            <person name="Morrissey R."/>
            <person name="Roberts R.J."/>
            <person name="James K."/>
            <person name="van Breen J."/>
            <person name="Egan M."/>
            <person name="Lambert J."/>
            <person name="van Limpt K."/>
            <person name="Stanton C."/>
            <person name="Knol J."/>
            <person name="O' Connell Motherway M."/>
            <person name="van Sinderen D."/>
        </authorList>
    </citation>
    <scope>NUCLEOTIDE SEQUENCE [LARGE SCALE GENOMIC DNA]</scope>
    <source>
        <strain evidence="1 2">215W447a</strain>
    </source>
</reference>
<organism evidence="1 2">
    <name type="scientific">Bifidobacterium breve</name>
    <dbReference type="NCBI Taxonomy" id="1685"/>
    <lineage>
        <taxon>Bacteria</taxon>
        <taxon>Bacillati</taxon>
        <taxon>Actinomycetota</taxon>
        <taxon>Actinomycetes</taxon>
        <taxon>Bifidobacteriales</taxon>
        <taxon>Bifidobacteriaceae</taxon>
        <taxon>Bifidobacterium</taxon>
    </lineage>
</organism>
<dbReference type="Proteomes" id="UP000232491">
    <property type="component" value="Chromosome"/>
</dbReference>
<dbReference type="AlphaFoldDB" id="A0A2K9BXW2"/>
<proteinExistence type="predicted"/>